<keyword evidence="4" id="KW-1005">Bacterial flagellum biogenesis</keyword>
<dbReference type="NCBIfam" id="TIGR03825">
    <property type="entry name" value="FliH_bacil"/>
    <property type="match status" value="1"/>
</dbReference>
<keyword evidence="11" id="KW-1185">Reference proteome</keyword>
<dbReference type="InterPro" id="IPR018035">
    <property type="entry name" value="Flagellar_FliH/T3SS_HrpE"/>
</dbReference>
<evidence type="ECO:0000259" key="9">
    <source>
        <dbReference type="Pfam" id="PF02108"/>
    </source>
</evidence>
<protein>
    <recommendedName>
        <fullName evidence="7">Flagellar assembly protein FliH</fullName>
    </recommendedName>
</protein>
<keyword evidence="10" id="KW-0966">Cell projection</keyword>
<evidence type="ECO:0000256" key="3">
    <source>
        <dbReference type="ARBA" id="ARBA00022448"/>
    </source>
</evidence>
<dbReference type="EMBL" id="JBHUDE010000040">
    <property type="protein sequence ID" value="MFD1607689.1"/>
    <property type="molecule type" value="Genomic_DNA"/>
</dbReference>
<feature type="coiled-coil region" evidence="8">
    <location>
        <begin position="35"/>
        <end position="73"/>
    </location>
</feature>
<keyword evidence="10" id="KW-0282">Flagellum</keyword>
<reference evidence="11" key="1">
    <citation type="journal article" date="2019" name="Int. J. Syst. Evol. Microbiol.">
        <title>The Global Catalogue of Microorganisms (GCM) 10K type strain sequencing project: providing services to taxonomists for standard genome sequencing and annotation.</title>
        <authorList>
            <consortium name="The Broad Institute Genomics Platform"/>
            <consortium name="The Broad Institute Genome Sequencing Center for Infectious Disease"/>
            <person name="Wu L."/>
            <person name="Ma J."/>
        </authorList>
    </citation>
    <scope>NUCLEOTIDE SEQUENCE [LARGE SCALE GENOMIC DNA]</scope>
    <source>
        <strain evidence="11">CGMCC 1.12376</strain>
    </source>
</reference>
<evidence type="ECO:0000256" key="4">
    <source>
        <dbReference type="ARBA" id="ARBA00022795"/>
    </source>
</evidence>
<dbReference type="InterPro" id="IPR022524">
    <property type="entry name" value="FliH_Bacilli"/>
</dbReference>
<accession>A0ABW4HQB5</accession>
<dbReference type="InterPro" id="IPR051472">
    <property type="entry name" value="T3SS_Stator/FliH"/>
</dbReference>
<keyword evidence="5" id="KW-0653">Protein transport</keyword>
<keyword evidence="8" id="KW-0175">Coiled coil</keyword>
<evidence type="ECO:0000256" key="1">
    <source>
        <dbReference type="ARBA" id="ARBA00003041"/>
    </source>
</evidence>
<evidence type="ECO:0000256" key="6">
    <source>
        <dbReference type="ARBA" id="ARBA00023225"/>
    </source>
</evidence>
<sequence length="249" mass="29096">MSKLRNNELPRREIKIKPIEQIRKSMNETNPEDEIKKTSAELEQLKRELLQIEQQQKALLENVQSEIEAEKENWHIEKSQLIDKAREQGFQIGYQEGERSGREVYQNLITEVNDIVDLVKVDYQRTLEQTENMIIDLAIHTAEKILVGKLQDDPSSFVPIVQAALREIKNQPVVSIYLHPVNYHTVLEQKEELKRSLGKETKLSLYINDELKEHSCVIEHPFGKIDASVDTQLEEIRLALKEYVMEKEQ</sequence>
<organism evidence="10 11">
    <name type="scientific">Oceanobacillus luteolus</name>
    <dbReference type="NCBI Taxonomy" id="1274358"/>
    <lineage>
        <taxon>Bacteria</taxon>
        <taxon>Bacillati</taxon>
        <taxon>Bacillota</taxon>
        <taxon>Bacilli</taxon>
        <taxon>Bacillales</taxon>
        <taxon>Bacillaceae</taxon>
        <taxon>Oceanobacillus</taxon>
    </lineage>
</organism>
<dbReference type="Pfam" id="PF02108">
    <property type="entry name" value="FliH"/>
    <property type="match status" value="1"/>
</dbReference>
<feature type="domain" description="Flagellar assembly protein FliH/Type III secretion system HrpE" evidence="9">
    <location>
        <begin position="108"/>
        <end position="236"/>
    </location>
</feature>
<keyword evidence="6" id="KW-1006">Bacterial flagellum protein export</keyword>
<dbReference type="Proteomes" id="UP001597221">
    <property type="component" value="Unassembled WGS sequence"/>
</dbReference>
<dbReference type="PANTHER" id="PTHR34982">
    <property type="entry name" value="YOP PROTEINS TRANSLOCATION PROTEIN L"/>
    <property type="match status" value="1"/>
</dbReference>
<comment type="function">
    <text evidence="1">Needed for flagellar regrowth and assembly.</text>
</comment>
<evidence type="ECO:0000313" key="10">
    <source>
        <dbReference type="EMBL" id="MFD1607689.1"/>
    </source>
</evidence>
<proteinExistence type="inferred from homology"/>
<evidence type="ECO:0000256" key="8">
    <source>
        <dbReference type="SAM" id="Coils"/>
    </source>
</evidence>
<evidence type="ECO:0000256" key="7">
    <source>
        <dbReference type="NCBIfam" id="TIGR03825"/>
    </source>
</evidence>
<evidence type="ECO:0000313" key="11">
    <source>
        <dbReference type="Proteomes" id="UP001597221"/>
    </source>
</evidence>
<keyword evidence="10" id="KW-0969">Cilium</keyword>
<dbReference type="RefSeq" id="WP_379597051.1">
    <property type="nucleotide sequence ID" value="NZ_JBHUDE010000040.1"/>
</dbReference>
<comment type="caution">
    <text evidence="10">The sequence shown here is derived from an EMBL/GenBank/DDBJ whole genome shotgun (WGS) entry which is preliminary data.</text>
</comment>
<evidence type="ECO:0000256" key="5">
    <source>
        <dbReference type="ARBA" id="ARBA00022927"/>
    </source>
</evidence>
<gene>
    <name evidence="10" type="primary">fliH</name>
    <name evidence="10" type="ORF">ACFSBH_08490</name>
</gene>
<dbReference type="PANTHER" id="PTHR34982:SF1">
    <property type="entry name" value="FLAGELLAR ASSEMBLY PROTEIN FLIH"/>
    <property type="match status" value="1"/>
</dbReference>
<keyword evidence="3" id="KW-0813">Transport</keyword>
<evidence type="ECO:0000256" key="2">
    <source>
        <dbReference type="ARBA" id="ARBA00006602"/>
    </source>
</evidence>
<name>A0ABW4HQB5_9BACI</name>
<comment type="similarity">
    <text evidence="2">Belongs to the FliH family.</text>
</comment>